<dbReference type="Gene3D" id="3.10.450.50">
    <property type="match status" value="1"/>
</dbReference>
<comment type="caution">
    <text evidence="1">The sequence shown here is derived from an EMBL/GenBank/DDBJ whole genome shotgun (WGS) entry which is preliminary data.</text>
</comment>
<evidence type="ECO:0000313" key="2">
    <source>
        <dbReference type="Proteomes" id="UP001430848"/>
    </source>
</evidence>
<organism evidence="1 2">
    <name type="scientific">Diaporthe eres</name>
    <name type="common">Phomopsis oblonga</name>
    <dbReference type="NCBI Taxonomy" id="83184"/>
    <lineage>
        <taxon>Eukaryota</taxon>
        <taxon>Fungi</taxon>
        <taxon>Dikarya</taxon>
        <taxon>Ascomycota</taxon>
        <taxon>Pezizomycotina</taxon>
        <taxon>Sordariomycetes</taxon>
        <taxon>Sordariomycetidae</taxon>
        <taxon>Diaporthales</taxon>
        <taxon>Diaporthaceae</taxon>
        <taxon>Diaporthe</taxon>
        <taxon>Diaporthe eres species complex</taxon>
    </lineage>
</organism>
<name>A0ABR1PN96_DIAER</name>
<gene>
    <name evidence="1" type="ORF">SLS63_000809</name>
</gene>
<evidence type="ECO:0008006" key="3">
    <source>
        <dbReference type="Google" id="ProtNLM"/>
    </source>
</evidence>
<accession>A0ABR1PN96</accession>
<dbReference type="SUPFAM" id="SSF54427">
    <property type="entry name" value="NTF2-like"/>
    <property type="match status" value="1"/>
</dbReference>
<keyword evidence="2" id="KW-1185">Reference proteome</keyword>
<dbReference type="EMBL" id="JAKNSF020000002">
    <property type="protein sequence ID" value="KAK7741256.1"/>
    <property type="molecule type" value="Genomic_DNA"/>
</dbReference>
<dbReference type="InterPro" id="IPR032710">
    <property type="entry name" value="NTF2-like_dom_sf"/>
</dbReference>
<protein>
    <recommendedName>
        <fullName evidence="3">SnoaL-like domain-containing protein</fullName>
    </recommendedName>
</protein>
<reference evidence="1 2" key="1">
    <citation type="submission" date="2024-02" db="EMBL/GenBank/DDBJ databases">
        <title>De novo assembly and annotation of 12 fungi associated with fruit tree decline syndrome in Ontario, Canada.</title>
        <authorList>
            <person name="Sulman M."/>
            <person name="Ellouze W."/>
            <person name="Ilyukhin E."/>
        </authorList>
    </citation>
    <scope>NUCLEOTIDE SEQUENCE [LARGE SCALE GENOMIC DNA]</scope>
    <source>
        <strain evidence="1 2">M169</strain>
    </source>
</reference>
<proteinExistence type="predicted"/>
<evidence type="ECO:0000313" key="1">
    <source>
        <dbReference type="EMBL" id="KAK7741256.1"/>
    </source>
</evidence>
<dbReference type="Proteomes" id="UP001430848">
    <property type="component" value="Unassembled WGS sequence"/>
</dbReference>
<sequence length="157" mass="18248">MESKRLQTAKKFLSHFETLDSDTLASVLAPDYTHHFAPASLAFPGPFTKEQFVKHGAALRKIMTGFPVYAREYVESEASNQVTVWATSRALFREEVVRDEEDKEKWNFEGEYVFMFWMDETGEKIVRTVEFLDSKGTESVRPLLKIANEKMQAQHWF</sequence>